<evidence type="ECO:0000256" key="1">
    <source>
        <dbReference type="SAM" id="Phobius"/>
    </source>
</evidence>
<evidence type="ECO:0000313" key="2">
    <source>
        <dbReference type="EMBL" id="ACY24793.1"/>
    </source>
</evidence>
<feature type="transmembrane region" description="Helical" evidence="1">
    <location>
        <begin position="12"/>
        <end position="30"/>
    </location>
</feature>
<dbReference type="EMBL" id="GQ996412">
    <property type="protein sequence ID" value="ACY24793.1"/>
    <property type="molecule type" value="Genomic_DNA"/>
</dbReference>
<dbReference type="InterPro" id="IPR019277">
    <property type="entry name" value="DUF2304"/>
</dbReference>
<organism evidence="2">
    <name type="scientific">uncultured organism</name>
    <dbReference type="NCBI Taxonomy" id="155900"/>
    <lineage>
        <taxon>unclassified sequences</taxon>
        <taxon>environmental samples</taxon>
    </lineage>
</organism>
<evidence type="ECO:0008006" key="3">
    <source>
        <dbReference type="Google" id="ProtNLM"/>
    </source>
</evidence>
<reference evidence="2" key="1">
    <citation type="submission" date="2009-09" db="EMBL/GenBank/DDBJ databases">
        <authorList>
            <person name="Beloqi A."/>
            <person name="Nechitaylo T.Y."/>
            <person name="Lopez-Cortes N."/>
            <person name="Vietes M."/>
            <person name="Polaina J."/>
            <person name="Strittmatter A."/>
            <person name="Reva O."/>
            <person name="Waliczek A."/>
            <person name="Golyshina O.V."/>
            <person name="Ferrer M."/>
            <person name="Golyshin P.N."/>
        </authorList>
    </citation>
    <scope>NUCLEOTIDE SEQUENCE</scope>
</reference>
<sequence>MLSNTIDFLVTHRIQVFSIIGSLLLFLFILKLVKRKKLKEEYSLLWLGFGFIFIALSIFKPLLEIVASTLGILYAPAALLLILVLSVFFILIQFSVVISKLAEGNKNLIQEVGIIKAELKKLQLRVKEKE</sequence>
<reference evidence="2" key="2">
    <citation type="journal article" date="2010" name="Appl. Environ. Microbiol.">
        <title>Diversity of glycosyl hydrolases from cellulose-depleting communities enriched from casts of two earthworm species.</title>
        <authorList>
            <person name="Beloqui A."/>
            <person name="Nechitaylo T.Y."/>
            <person name="Lopez-Cortes N."/>
            <person name="Ghazi A."/>
            <person name="Guazzaroni M.E."/>
            <person name="Polaina J."/>
            <person name="Strittmatter A.W."/>
            <person name="Reva O."/>
            <person name="Waliczek A."/>
            <person name="Yakimov M.M."/>
            <person name="Golyshina O.V."/>
            <person name="Ferrer M."/>
            <person name="Golyshin P.N."/>
        </authorList>
    </citation>
    <scope>NUCLEOTIDE SEQUENCE</scope>
</reference>
<feature type="transmembrane region" description="Helical" evidence="1">
    <location>
        <begin position="71"/>
        <end position="98"/>
    </location>
</feature>
<keyword evidence="1" id="KW-0812">Transmembrane</keyword>
<protein>
    <recommendedName>
        <fullName evidence="3">DUF2304 domain-containing protein</fullName>
    </recommendedName>
</protein>
<name>D8VN08_9ZZZZ</name>
<feature type="transmembrane region" description="Helical" evidence="1">
    <location>
        <begin position="42"/>
        <end position="59"/>
    </location>
</feature>
<dbReference type="AlphaFoldDB" id="D8VN08"/>
<proteinExistence type="predicted"/>
<dbReference type="Pfam" id="PF10066">
    <property type="entry name" value="DUF2304"/>
    <property type="match status" value="1"/>
</dbReference>
<accession>D8VN08</accession>
<keyword evidence="1" id="KW-1133">Transmembrane helix</keyword>
<keyword evidence="1" id="KW-0472">Membrane</keyword>